<dbReference type="InterPro" id="IPR051801">
    <property type="entry name" value="GH28_Enzymes"/>
</dbReference>
<dbReference type="RefSeq" id="WP_089900041.1">
    <property type="nucleotide sequence ID" value="NZ_FOJG01000002.1"/>
</dbReference>
<evidence type="ECO:0000313" key="3">
    <source>
        <dbReference type="Proteomes" id="UP000199310"/>
    </source>
</evidence>
<dbReference type="PANTHER" id="PTHR31339:SF9">
    <property type="entry name" value="PLASMIN AND FIBRONECTIN-BINDING PROTEIN A"/>
    <property type="match status" value="1"/>
</dbReference>
<sequence length="1279" mass="136472">MKTILSFPQKKTIFLLLIALLPLVSISAQSWQLINPLYPTKDAFVAAYNVADYGASGDSVTDVTAIFQSRLDTLRILGGGTLFVPRGKYRINGTLIIPKGVTIRGEWQKPVKGQAIKGTILMAFSGRGDENATPFITMEPSSAVMDLAIWYPEQLPANITPYPPAIMFGKPNYFGNDFCNAKNVTFVNAYSGAIFSRLNGGSCPIINGLYGTPLSRGIEIDNIADVGHIESLDFSPAYWSGSGLANAPAAGSSFEGWIYQNGTGIVMRRNDWSYTCFVNIEGYNKGFHAAPSLTTVGSIPNGHNYGMTFTNCKTGIYLEVVSSDGIMFARCNTVSCETGVAIASGTSGTAQFHTCSIGGTLNGISVDPASTTRTMLEQCTITKGKVDVGGGTFMASDNDFNNNQPQIMLGNNSRGIVTGNRFSKGVNIQNNSLYTSTIDHTPLTLKALPAFPDVSAETKKPSRAVLYIATKAPFNAVANGTTDNTTAIQSALNKASQDGGGIVFLPPGKYKVTGHLTVPSGVELKGSADLSSVPMGPGSIIEVYADKNNAAGTPFLKLSANSGVRGMTFNYPEQVYSNLPNVPAYPYLIQVTGSDAYIVNVGMRATYSGIDLFTYKCDNHYLDFVAGHVFKNGIRVGGNSAGGKIYNLQFNTIVYAAGSESKFGSWANSPTGDNSGAYDYNYANLDFLTLGNCQNEVLYNDFVFGSHSGIVLKSENSSGPTGLILGLGIDGSRNSMRFEGAGAGNMDFINSQIVAYGDTTTTYLSSQPSYTGSATLFNSDWWGNPGKGLIMNGGTINMQQANFHHPGQLRWGNLSSGALNVHNSAIWSVGSLLNGGAGPRLSARSSIIDSTQLVTSTAALWKNNLGNIWGVSIVGAMDRQGWTATASANNGNAKNALDSNATTRWDTQGSQVNGQSFTVDMKTVNTFHAIVLDVTGSPDDSPAGYSAYTSNDGINWGTAIATGVGNTGMTLISFTDKTGRYIKIVQTGAKGNYWSIHEFYVFGKVDVASVSVTPVSARFKVDSTLQLTASILPVNATNKAKVWASSNTAVATVDSTGKVKGKSAGVAVITVTTLDGNKTAISTDTVYSTAFIKAPIDPAAAQFRIKAQPHLDQISIAWSSPDKWKWVRFEVQRSADGAQFSPVATVTADPEKAFYTALDARQANDEAYYRLQAISANNQVAYSNVVKVNPSGTEGGLFVYPNPVTGSRLSLQFREGATGRYQLRLMNYMNQAVYQTTVNVTDKHTPVTIQWNNKILPGYYLLEAVHSNGQRFVKAVVIP</sequence>
<dbReference type="Pfam" id="PF00754">
    <property type="entry name" value="F5_F8_type_C"/>
    <property type="match status" value="1"/>
</dbReference>
<name>A0A1I0SA57_9BACT</name>
<dbReference type="AlphaFoldDB" id="A0A1I0SA57"/>
<keyword evidence="3" id="KW-1185">Reference proteome</keyword>
<dbReference type="PROSITE" id="PS50022">
    <property type="entry name" value="FA58C_3"/>
    <property type="match status" value="1"/>
</dbReference>
<gene>
    <name evidence="2" type="ORF">SAMN04488122_5273</name>
</gene>
<organism evidence="2 3">
    <name type="scientific">Chitinophaga arvensicola</name>
    <dbReference type="NCBI Taxonomy" id="29529"/>
    <lineage>
        <taxon>Bacteria</taxon>
        <taxon>Pseudomonadati</taxon>
        <taxon>Bacteroidota</taxon>
        <taxon>Chitinophagia</taxon>
        <taxon>Chitinophagales</taxon>
        <taxon>Chitinophagaceae</taxon>
        <taxon>Chitinophaga</taxon>
    </lineage>
</organism>
<dbReference type="EMBL" id="FOJG01000002">
    <property type="protein sequence ID" value="SEW52976.1"/>
    <property type="molecule type" value="Genomic_DNA"/>
</dbReference>
<dbReference type="Gene3D" id="2.60.120.260">
    <property type="entry name" value="Galactose-binding domain-like"/>
    <property type="match status" value="1"/>
</dbReference>
<dbReference type="InterPro" id="IPR024535">
    <property type="entry name" value="RHGA/B-epi-like_pectate_lyase"/>
</dbReference>
<dbReference type="GO" id="GO:0016829">
    <property type="term" value="F:lyase activity"/>
    <property type="evidence" value="ECO:0007669"/>
    <property type="project" value="UniProtKB-KW"/>
</dbReference>
<dbReference type="SUPFAM" id="SSF51126">
    <property type="entry name" value="Pectin lyase-like"/>
    <property type="match status" value="2"/>
</dbReference>
<dbReference type="SUPFAM" id="SSF49785">
    <property type="entry name" value="Galactose-binding domain-like"/>
    <property type="match status" value="1"/>
</dbReference>
<dbReference type="Pfam" id="PF02368">
    <property type="entry name" value="Big_2"/>
    <property type="match status" value="1"/>
</dbReference>
<dbReference type="Gene3D" id="2.160.20.10">
    <property type="entry name" value="Single-stranded right-handed beta-helix, Pectin lyase-like"/>
    <property type="match status" value="2"/>
</dbReference>
<dbReference type="InterPro" id="IPR008979">
    <property type="entry name" value="Galactose-bd-like_sf"/>
</dbReference>
<dbReference type="InterPro" id="IPR003343">
    <property type="entry name" value="Big_2"/>
</dbReference>
<dbReference type="SUPFAM" id="SSF49373">
    <property type="entry name" value="Invasin/intimin cell-adhesion fragments"/>
    <property type="match status" value="1"/>
</dbReference>
<protein>
    <submittedName>
        <fullName evidence="2">Pectate lyase superfamily protein</fullName>
    </submittedName>
</protein>
<dbReference type="SMART" id="SM00635">
    <property type="entry name" value="BID_2"/>
    <property type="match status" value="1"/>
</dbReference>
<dbReference type="InterPro" id="IPR013783">
    <property type="entry name" value="Ig-like_fold"/>
</dbReference>
<dbReference type="InterPro" id="IPR012334">
    <property type="entry name" value="Pectin_lyas_fold"/>
</dbReference>
<dbReference type="STRING" id="29529.SAMN04488122_5273"/>
<proteinExistence type="predicted"/>
<dbReference type="InterPro" id="IPR008964">
    <property type="entry name" value="Invasin/intimin_cell_adhesion"/>
</dbReference>
<dbReference type="Pfam" id="PF12708">
    <property type="entry name" value="Pect-lyase_RHGA_epim"/>
    <property type="match status" value="2"/>
</dbReference>
<dbReference type="PANTHER" id="PTHR31339">
    <property type="entry name" value="PECTIN LYASE-RELATED"/>
    <property type="match status" value="1"/>
</dbReference>
<accession>A0A1I0SA57</accession>
<dbReference type="Proteomes" id="UP000199310">
    <property type="component" value="Unassembled WGS sequence"/>
</dbReference>
<dbReference type="InterPro" id="IPR000421">
    <property type="entry name" value="FA58C"/>
</dbReference>
<evidence type="ECO:0000313" key="2">
    <source>
        <dbReference type="EMBL" id="SEW52976.1"/>
    </source>
</evidence>
<evidence type="ECO:0000259" key="1">
    <source>
        <dbReference type="PROSITE" id="PS50022"/>
    </source>
</evidence>
<keyword evidence="2" id="KW-0456">Lyase</keyword>
<dbReference type="Gene3D" id="2.60.40.10">
    <property type="entry name" value="Immunoglobulins"/>
    <property type="match status" value="1"/>
</dbReference>
<dbReference type="OrthoDB" id="9795222at2"/>
<dbReference type="Gene3D" id="2.60.40.1080">
    <property type="match status" value="1"/>
</dbReference>
<reference evidence="3" key="1">
    <citation type="submission" date="2016-10" db="EMBL/GenBank/DDBJ databases">
        <authorList>
            <person name="Varghese N."/>
            <person name="Submissions S."/>
        </authorList>
    </citation>
    <scope>NUCLEOTIDE SEQUENCE [LARGE SCALE GENOMIC DNA]</scope>
    <source>
        <strain evidence="3">DSM 3695</strain>
    </source>
</reference>
<dbReference type="InterPro" id="IPR011050">
    <property type="entry name" value="Pectin_lyase_fold/virulence"/>
</dbReference>
<feature type="domain" description="F5/8 type C" evidence="1">
    <location>
        <begin position="866"/>
        <end position="1004"/>
    </location>
</feature>